<feature type="domain" description="EDR1/CTR1/ARMC3-like peptidase-like" evidence="2">
    <location>
        <begin position="634"/>
        <end position="748"/>
    </location>
</feature>
<evidence type="ECO:0000313" key="4">
    <source>
        <dbReference type="Proteomes" id="UP000279307"/>
    </source>
</evidence>
<dbReference type="Proteomes" id="UP000279307">
    <property type="component" value="Chromosome 7"/>
</dbReference>
<proteinExistence type="predicted"/>
<evidence type="ECO:0000256" key="1">
    <source>
        <dbReference type="ARBA" id="ARBA00022737"/>
    </source>
</evidence>
<organism evidence="3 4">
    <name type="scientific">Ooceraea biroi</name>
    <name type="common">Clonal raider ant</name>
    <name type="synonym">Cerapachys biroi</name>
    <dbReference type="NCBI Taxonomy" id="2015173"/>
    <lineage>
        <taxon>Eukaryota</taxon>
        <taxon>Metazoa</taxon>
        <taxon>Ecdysozoa</taxon>
        <taxon>Arthropoda</taxon>
        <taxon>Hexapoda</taxon>
        <taxon>Insecta</taxon>
        <taxon>Pterygota</taxon>
        <taxon>Neoptera</taxon>
        <taxon>Endopterygota</taxon>
        <taxon>Hymenoptera</taxon>
        <taxon>Apocrita</taxon>
        <taxon>Aculeata</taxon>
        <taxon>Formicoidea</taxon>
        <taxon>Formicidae</taxon>
        <taxon>Dorylinae</taxon>
        <taxon>Ooceraea</taxon>
    </lineage>
</organism>
<gene>
    <name evidence="3" type="ORF">DMN91_007357</name>
</gene>
<reference evidence="3 4" key="1">
    <citation type="journal article" date="2018" name="Genome Res.">
        <title>The genomic architecture and molecular evolution of ant odorant receptors.</title>
        <authorList>
            <person name="McKenzie S.K."/>
            <person name="Kronauer D.J.C."/>
        </authorList>
    </citation>
    <scope>NUCLEOTIDE SEQUENCE [LARGE SCALE GENOMIC DNA]</scope>
    <source>
        <strain evidence="3">Clonal line C1</strain>
    </source>
</reference>
<dbReference type="EMBL" id="QOIP01000007">
    <property type="protein sequence ID" value="RLU20744.1"/>
    <property type="molecule type" value="Genomic_DNA"/>
</dbReference>
<evidence type="ECO:0000313" key="3">
    <source>
        <dbReference type="EMBL" id="RLU20744.1"/>
    </source>
</evidence>
<evidence type="ECO:0000259" key="2">
    <source>
        <dbReference type="Pfam" id="PF14381"/>
    </source>
</evidence>
<dbReference type="InterPro" id="IPR016024">
    <property type="entry name" value="ARM-type_fold"/>
</dbReference>
<dbReference type="SUPFAM" id="SSF48371">
    <property type="entry name" value="ARM repeat"/>
    <property type="match status" value="2"/>
</dbReference>
<dbReference type="PANTHER" id="PTHR46618:SF1">
    <property type="entry name" value="ARMADILLO REPEAT-CONTAINING PROTEIN 3"/>
    <property type="match status" value="1"/>
</dbReference>
<dbReference type="Gene3D" id="1.25.10.10">
    <property type="entry name" value="Leucine-rich Repeat Variant"/>
    <property type="match status" value="2"/>
</dbReference>
<name>A0A3L8DJX4_OOCBI</name>
<keyword evidence="1" id="KW-0677">Repeat</keyword>
<accession>A0A3L8DJX4</accession>
<dbReference type="InterPro" id="IPR052441">
    <property type="entry name" value="Armadillo-Ser/Thr_Kinase"/>
</dbReference>
<comment type="caution">
    <text evidence="3">The sequence shown here is derived from an EMBL/GenBank/DDBJ whole genome shotgun (WGS) entry which is preliminary data.</text>
</comment>
<dbReference type="InterPro" id="IPR055164">
    <property type="entry name" value="EDR1/CTR1/ARMC3-like_pept-like"/>
</dbReference>
<protein>
    <recommendedName>
        <fullName evidence="2">EDR1/CTR1/ARMC3-like peptidase-like domain-containing protein</fullName>
    </recommendedName>
</protein>
<dbReference type="AlphaFoldDB" id="A0A3L8DJX4"/>
<dbReference type="OrthoDB" id="7537227at2759"/>
<dbReference type="Pfam" id="PF14381">
    <property type="entry name" value="EDR1_CTR1_ARMC3_pept"/>
    <property type="match status" value="1"/>
</dbReference>
<sequence>MQAIHLKKKCDQQQEKELGPKQIEVDGSFNPALPNTKDINTAISLLQSKEEPILLAAVEALSKYASKSKDNIKILFDLDVVSKVLPVIEHEHLFIRRFAAKLLAEMIAVPDVMINLIESDYVGHFAKLLTNEKDTFMQEYFSAILAKLSGDPYGTALLANHCPNVDFLFEMIQSSDPDVKRNNMEILHNLMQDLVGARNISKTKGLSFSLLYENFESPYLEIQHLALDILADIIARNRDEDVQSLFRETNGIKVLLDFLENIEWVDLHIKALRILHLATENIVTADEFINARGALQIFNYAKRTVNSNLFAEVFRIILHVANTPNGRQVLHSYEIIEYLLDALQRSTQSDIVEIICFGIGKMALYNPAAKELTNKKFIKTVLDLVKKEDLQWSARYAAVFALRQLLTSDIRNYDIFSDMHGQVSCVKHPNSTYPFIDGLKIVCCDLLSMLCLEKDGRQYFLKANGVQRLYSLITNTHSISVRNAAIQLVQVISVDLVAAKIFVENKLLSYMLNNRSFSRVIPSWDTCIETLFKSHLPMKFAFTGRLTQNDITQDGFYVLRRSVCPFPILDDIWQLESCSLEPIYVVNSIQSRTLNALQNKETVRGILTDIILNKRNIFVENTTFGSNFERLQCDPHFTEYLEHFKCMILAAESKDVATDAELIGVPYVLSRAKTLARFVARQMCGLDPEIGCIDHQLEVHLKEIREHLETNIIPLGQLRVGSYLERALLFKAMADRLCLPVALVRGEYGISWVEIALPQMKDSDGWKTENMYLKDYGSKGFPMKLIKPNFIVDLMDSPGDLIPVGSHRAKLYCTKKMCNKMCYH</sequence>
<dbReference type="InterPro" id="IPR011989">
    <property type="entry name" value="ARM-like"/>
</dbReference>
<dbReference type="PANTHER" id="PTHR46618">
    <property type="entry name" value="ARMADILLO REPEAT-CONTAINING PROTEIN 3"/>
    <property type="match status" value="1"/>
</dbReference>